<evidence type="ECO:0000313" key="5">
    <source>
        <dbReference type="Proteomes" id="UP000547058"/>
    </source>
</evidence>
<dbReference type="PANTHER" id="PTHR30543">
    <property type="entry name" value="CHROMATE REDUCTASE"/>
    <property type="match status" value="1"/>
</dbReference>
<dbReference type="EMBL" id="JACGXS010000001">
    <property type="protein sequence ID" value="MBA8680741.1"/>
    <property type="molecule type" value="Genomic_DNA"/>
</dbReference>
<proteinExistence type="predicted"/>
<evidence type="ECO:0000256" key="1">
    <source>
        <dbReference type="ARBA" id="ARBA00001917"/>
    </source>
</evidence>
<sequence length="197" mass="21133">MSLIDPPIRVLALAGSLRRDSYNRRLLETATTLAPSGMTLEVHDTIADVPLFDEDLEAAGGRGLEGVRRLRDAVAAADGLLIATPEYNQSLPGVVKNAIDWLSRSDANGLGVLDAKPVAIIGATTGPWGTRLAQAQLRQTLAATGCRTLPAPMMFVRGASQAFDVANARYDSATQDKLRLVLEAFQAWIRLTLPRTV</sequence>
<dbReference type="Proteomes" id="UP000547058">
    <property type="component" value="Unassembled WGS sequence"/>
</dbReference>
<gene>
    <name evidence="4" type="ORF">H4O11_02840</name>
</gene>
<protein>
    <submittedName>
        <fullName evidence="4">NAD(P)H-dependent oxidoreductase</fullName>
    </submittedName>
</protein>
<dbReference type="Pfam" id="PF03358">
    <property type="entry name" value="FMN_red"/>
    <property type="match status" value="1"/>
</dbReference>
<dbReference type="InterPro" id="IPR029039">
    <property type="entry name" value="Flavoprotein-like_sf"/>
</dbReference>
<evidence type="ECO:0000256" key="2">
    <source>
        <dbReference type="ARBA" id="ARBA00022643"/>
    </source>
</evidence>
<dbReference type="InterPro" id="IPR005025">
    <property type="entry name" value="FMN_Rdtase-like_dom"/>
</dbReference>
<keyword evidence="5" id="KW-1185">Reference proteome</keyword>
<keyword evidence="2" id="KW-0288">FMN</keyword>
<dbReference type="PANTHER" id="PTHR30543:SF21">
    <property type="entry name" value="NAD(P)H-DEPENDENT FMN REDUCTASE LOT6"/>
    <property type="match status" value="1"/>
</dbReference>
<organism evidence="4 5">
    <name type="scientific">Stenotrophomonas tumulicola</name>
    <dbReference type="NCBI Taxonomy" id="1685415"/>
    <lineage>
        <taxon>Bacteria</taxon>
        <taxon>Pseudomonadati</taxon>
        <taxon>Pseudomonadota</taxon>
        <taxon>Gammaproteobacteria</taxon>
        <taxon>Lysobacterales</taxon>
        <taxon>Lysobacteraceae</taxon>
        <taxon>Stenotrophomonas</taxon>
    </lineage>
</organism>
<dbReference type="SUPFAM" id="SSF52218">
    <property type="entry name" value="Flavoproteins"/>
    <property type="match status" value="1"/>
</dbReference>
<comment type="cofactor">
    <cofactor evidence="1">
        <name>FMN</name>
        <dbReference type="ChEBI" id="CHEBI:58210"/>
    </cofactor>
</comment>
<accession>A0A7W3FJL6</accession>
<evidence type="ECO:0000313" key="4">
    <source>
        <dbReference type="EMBL" id="MBA8680741.1"/>
    </source>
</evidence>
<dbReference type="RefSeq" id="WP_182337909.1">
    <property type="nucleotide sequence ID" value="NZ_JACGXS010000001.1"/>
</dbReference>
<evidence type="ECO:0000259" key="3">
    <source>
        <dbReference type="Pfam" id="PF03358"/>
    </source>
</evidence>
<name>A0A7W3FJL6_9GAMM</name>
<dbReference type="AlphaFoldDB" id="A0A7W3FJL6"/>
<dbReference type="GO" id="GO:0005829">
    <property type="term" value="C:cytosol"/>
    <property type="evidence" value="ECO:0007669"/>
    <property type="project" value="TreeGrafter"/>
</dbReference>
<dbReference type="Gene3D" id="3.40.50.360">
    <property type="match status" value="1"/>
</dbReference>
<dbReference type="InterPro" id="IPR050712">
    <property type="entry name" value="NAD(P)H-dep_reductase"/>
</dbReference>
<dbReference type="GO" id="GO:0010181">
    <property type="term" value="F:FMN binding"/>
    <property type="evidence" value="ECO:0007669"/>
    <property type="project" value="TreeGrafter"/>
</dbReference>
<reference evidence="4 5" key="1">
    <citation type="submission" date="2020-08" db="EMBL/GenBank/DDBJ databases">
        <title>Stenotrophomonas tumulicola JCM 30961.</title>
        <authorList>
            <person name="Deng Y."/>
        </authorList>
    </citation>
    <scope>NUCLEOTIDE SEQUENCE [LARGE SCALE GENOMIC DNA]</scope>
    <source>
        <strain evidence="4 5">JCM 30961</strain>
    </source>
</reference>
<feature type="domain" description="NADPH-dependent FMN reductase-like" evidence="3">
    <location>
        <begin position="9"/>
        <end position="155"/>
    </location>
</feature>
<comment type="caution">
    <text evidence="4">The sequence shown here is derived from an EMBL/GenBank/DDBJ whole genome shotgun (WGS) entry which is preliminary data.</text>
</comment>
<keyword evidence="2" id="KW-0285">Flavoprotein</keyword>
<dbReference type="GO" id="GO:0016491">
    <property type="term" value="F:oxidoreductase activity"/>
    <property type="evidence" value="ECO:0007669"/>
    <property type="project" value="InterPro"/>
</dbReference>